<dbReference type="InterPro" id="IPR006665">
    <property type="entry name" value="OmpA-like"/>
</dbReference>
<dbReference type="PANTHER" id="PTHR30329:SF21">
    <property type="entry name" value="LIPOPROTEIN YIAD-RELATED"/>
    <property type="match status" value="1"/>
</dbReference>
<dbReference type="Gene3D" id="3.40.1520.20">
    <property type="match status" value="1"/>
</dbReference>
<proteinExistence type="predicted"/>
<dbReference type="HOGENOM" id="CLU_032785_0_0_4"/>
<dbReference type="InterPro" id="IPR036737">
    <property type="entry name" value="OmpA-like_sf"/>
</dbReference>
<evidence type="ECO:0000256" key="3">
    <source>
        <dbReference type="ARBA" id="ARBA00023237"/>
    </source>
</evidence>
<keyword evidence="2 4" id="KW-0472">Membrane</keyword>
<dbReference type="GO" id="GO:0009279">
    <property type="term" value="C:cell outer membrane"/>
    <property type="evidence" value="ECO:0007669"/>
    <property type="project" value="UniProtKB-SubCell"/>
</dbReference>
<name>A0A0A1FGE9_9BURK</name>
<reference evidence="7" key="1">
    <citation type="journal article" date="2014" name="Soil Biol. Biochem.">
        <title>Structure and function of bacterial communities in ageing soils: Insights from the Mendocino ecological staircase.</title>
        <authorList>
            <person name="Uroz S."/>
            <person name="Tech J.J."/>
            <person name="Sawaya N.A."/>
            <person name="Frey-Klett P."/>
            <person name="Leveau J.H.J."/>
        </authorList>
    </citation>
    <scope>NUCLEOTIDE SEQUENCE [LARGE SCALE GENOMIC DNA]</scope>
    <source>
        <strain evidence="7">Cal35</strain>
    </source>
</reference>
<dbReference type="SUPFAM" id="SSF103088">
    <property type="entry name" value="OmpA-like"/>
    <property type="match status" value="1"/>
</dbReference>
<evidence type="ECO:0000313" key="6">
    <source>
        <dbReference type="EMBL" id="AIY41962.1"/>
    </source>
</evidence>
<evidence type="ECO:0000313" key="7">
    <source>
        <dbReference type="Proteomes" id="UP000030302"/>
    </source>
</evidence>
<sequence>MTGLATATLFGLIKNHLQASNGQQHALISTLAHQVQFIHGKLPEGVWAALGFGAVTTFFEGIGGKLKNALSAFHVEMPQAMRHNASVVAPDEKKSGLAKWWWLIPLLALAALLFFLRGCNKEATPATAQVAAPAVASAPAVLVNEPSLSLTTDKDGKAVVTATVGSEEEKAAILSDLKKVYGDAVTADIKVDSTTKPAGWLEKLPDLLTSLKLPNAELTIKGNNIEIGGAATDPKLALLDKTKALFGAGYVVSQFDLSEAIANSKKKFEDALAALKPGSCTTSDVVGAMNTYAFNFSSGSFEIPKEDALEFGKAVTAIQSCAKDAKLEIDGHTDNVGAPATNMELSKKRADSVRDFFVSKGIAASVLTTKAYGDSKPVGDNDIASGRFKNRRIEFSEQK</sequence>
<dbReference type="PANTHER" id="PTHR30329">
    <property type="entry name" value="STATOR ELEMENT OF FLAGELLAR MOTOR COMPLEX"/>
    <property type="match status" value="1"/>
</dbReference>
<dbReference type="AlphaFoldDB" id="A0A0A1FGE9"/>
<dbReference type="Proteomes" id="UP000030302">
    <property type="component" value="Chromosome"/>
</dbReference>
<keyword evidence="7" id="KW-1185">Reference proteome</keyword>
<gene>
    <name evidence="6" type="ORF">LT85_2804</name>
</gene>
<evidence type="ECO:0000256" key="1">
    <source>
        <dbReference type="ARBA" id="ARBA00004442"/>
    </source>
</evidence>
<protein>
    <submittedName>
        <fullName evidence="6">OmpA domain protein</fullName>
    </submittedName>
</protein>
<dbReference type="KEGG" id="care:LT85_2804"/>
<accession>A0A0A1FGE9</accession>
<dbReference type="STRING" id="279058.LT85_2804"/>
<comment type="subcellular location">
    <subcellularLocation>
        <location evidence="1">Cell outer membrane</location>
    </subcellularLocation>
</comment>
<dbReference type="InterPro" id="IPR050330">
    <property type="entry name" value="Bact_OuterMem_StrucFunc"/>
</dbReference>
<evidence type="ECO:0000256" key="2">
    <source>
        <dbReference type="ARBA" id="ARBA00023136"/>
    </source>
</evidence>
<dbReference type="PRINTS" id="PR01021">
    <property type="entry name" value="OMPADOMAIN"/>
</dbReference>
<feature type="domain" description="OmpA-like" evidence="5">
    <location>
        <begin position="283"/>
        <end position="399"/>
    </location>
</feature>
<evidence type="ECO:0000259" key="5">
    <source>
        <dbReference type="PROSITE" id="PS51123"/>
    </source>
</evidence>
<dbReference type="Pfam" id="PF00691">
    <property type="entry name" value="OmpA"/>
    <property type="match status" value="1"/>
</dbReference>
<keyword evidence="3" id="KW-0998">Cell outer membrane</keyword>
<dbReference type="EMBL" id="CP009962">
    <property type="protein sequence ID" value="AIY41962.1"/>
    <property type="molecule type" value="Genomic_DNA"/>
</dbReference>
<evidence type="ECO:0000256" key="4">
    <source>
        <dbReference type="PROSITE-ProRule" id="PRU00473"/>
    </source>
</evidence>
<dbReference type="Gene3D" id="3.30.1330.60">
    <property type="entry name" value="OmpA-like domain"/>
    <property type="match status" value="1"/>
</dbReference>
<dbReference type="PROSITE" id="PS51123">
    <property type="entry name" value="OMPA_2"/>
    <property type="match status" value="1"/>
</dbReference>
<organism evidence="6 7">
    <name type="scientific">Collimonas arenae</name>
    <dbReference type="NCBI Taxonomy" id="279058"/>
    <lineage>
        <taxon>Bacteria</taxon>
        <taxon>Pseudomonadati</taxon>
        <taxon>Pseudomonadota</taxon>
        <taxon>Betaproteobacteria</taxon>
        <taxon>Burkholderiales</taxon>
        <taxon>Oxalobacteraceae</taxon>
        <taxon>Collimonas</taxon>
    </lineage>
</organism>
<dbReference type="CDD" id="cd07185">
    <property type="entry name" value="OmpA_C-like"/>
    <property type="match status" value="1"/>
</dbReference>
<dbReference type="InterPro" id="IPR006664">
    <property type="entry name" value="OMP_bac"/>
</dbReference>